<name>A0A1X0NJE8_9TRYP</name>
<dbReference type="VEuPathDB" id="TriTrypDB:TM35_000401320"/>
<dbReference type="Proteomes" id="UP000192257">
    <property type="component" value="Unassembled WGS sequence"/>
</dbReference>
<keyword evidence="1" id="KW-1133">Transmembrane helix</keyword>
<evidence type="ECO:0000256" key="1">
    <source>
        <dbReference type="SAM" id="Phobius"/>
    </source>
</evidence>
<keyword evidence="3" id="KW-1185">Reference proteome</keyword>
<dbReference type="AlphaFoldDB" id="A0A1X0NJE8"/>
<evidence type="ECO:0000313" key="2">
    <source>
        <dbReference type="EMBL" id="ORC84865.1"/>
    </source>
</evidence>
<reference evidence="2 3" key="1">
    <citation type="submission" date="2017-03" db="EMBL/GenBank/DDBJ databases">
        <title>An alternative strategy for trypanosome survival in the mammalian bloodstream revealed through genome and transcriptome analysis of the ubiquitous bovine parasite Trypanosoma (Megatrypanum) theileri.</title>
        <authorList>
            <person name="Kelly S."/>
            <person name="Ivens A."/>
            <person name="Mott A."/>
            <person name="O'Neill E."/>
            <person name="Emms D."/>
            <person name="Macleod O."/>
            <person name="Voorheis P."/>
            <person name="Matthews J."/>
            <person name="Matthews K."/>
            <person name="Carrington M."/>
        </authorList>
    </citation>
    <scope>NUCLEOTIDE SEQUENCE [LARGE SCALE GENOMIC DNA]</scope>
    <source>
        <strain evidence="2">Edinburgh</strain>
    </source>
</reference>
<comment type="caution">
    <text evidence="2">The sequence shown here is derived from an EMBL/GenBank/DDBJ whole genome shotgun (WGS) entry which is preliminary data.</text>
</comment>
<accession>A0A1X0NJE8</accession>
<dbReference type="OrthoDB" id="10431745at2759"/>
<organism evidence="2 3">
    <name type="scientific">Trypanosoma theileri</name>
    <dbReference type="NCBI Taxonomy" id="67003"/>
    <lineage>
        <taxon>Eukaryota</taxon>
        <taxon>Discoba</taxon>
        <taxon>Euglenozoa</taxon>
        <taxon>Kinetoplastea</taxon>
        <taxon>Metakinetoplastina</taxon>
        <taxon>Trypanosomatida</taxon>
        <taxon>Trypanosomatidae</taxon>
        <taxon>Trypanosoma</taxon>
    </lineage>
</organism>
<feature type="transmembrane region" description="Helical" evidence="1">
    <location>
        <begin position="156"/>
        <end position="181"/>
    </location>
</feature>
<evidence type="ECO:0000313" key="3">
    <source>
        <dbReference type="Proteomes" id="UP000192257"/>
    </source>
</evidence>
<dbReference type="EMBL" id="NBCO01000040">
    <property type="protein sequence ID" value="ORC84865.1"/>
    <property type="molecule type" value="Genomic_DNA"/>
</dbReference>
<protein>
    <submittedName>
        <fullName evidence="2">Uncharacterized protein</fullName>
    </submittedName>
</protein>
<dbReference type="RefSeq" id="XP_028878931.1">
    <property type="nucleotide sequence ID" value="XM_029029747.1"/>
</dbReference>
<proteinExistence type="predicted"/>
<sequence length="186" mass="20703">MGILLAEAVLDAGMISTCSRCTLRDNMQWCPTDMTCQLSFNCSCGVACMSFPDCFVQENTCSSCVNSGGVFCSRPKDPKKVCFFPDIPNMKKAEKVNTSRMYSMRTYGRDINDNDNNNNINNKREVQYCSEGCMSYDSCISQFSECPVETPDTLQMIWLGFNICIAGSFFVVIAIVMYLGLRGGKT</sequence>
<dbReference type="GeneID" id="39989527"/>
<gene>
    <name evidence="2" type="ORF">TM35_000401320</name>
</gene>
<keyword evidence="1" id="KW-0472">Membrane</keyword>
<keyword evidence="1" id="KW-0812">Transmembrane</keyword>